<keyword evidence="3 6" id="KW-0547">Nucleotide-binding</keyword>
<sequence length="432" mass="46016">MDTIFALSSGAPPAAIGVIRISGVDAAEAARRFVAPAGSLPEPRRAVLRRLYDPDTKMLLDEALLLWFRAPHSATGEDLVELHVHGGRAVVDAVQGALARQAGLRHAEPGEFTRRALMAGRMDLTQAEGLGDLLTAQTEAARVAAMGTMRGTVRHAAEAWQAALLALAARVEAVLDHADEDDVEEERELAAVRSGTADLAADMGSRLDNPPVERLQEGVRVILAGPPNSGKSTLLNRMSEQEAAIVSPIAGTTRDRIDVALRRAGKAFVFTDTAGLVDATDDPIERIGIERSKDAIGRADIIVWLGDGPPPDAAAEILKIHSRADEAGRGDAPSDRISVSAVTGQGIDALWRAIEKTAASLLPRLDVLVLNRRQRSLLEEARVALTAVAGVEDPLVLAEQLRLAMRSIDRVTGKADVEAMLDSLFSRFCIGK</sequence>
<comment type="caution">
    <text evidence="6">Lacks conserved residue(s) required for the propagation of feature annotation.</text>
</comment>
<proteinExistence type="inferred from homology"/>
<comment type="function">
    <text evidence="6">Exhibits a very high intrinsic GTPase hydrolysis rate. Involved in the addition of a carboxymethylaminomethyl (cmnm) group at the wobble position (U34) of certain tRNAs, forming tRNA-cmnm(5)s(2)U34.</text>
</comment>
<dbReference type="Gene3D" id="3.30.1360.120">
    <property type="entry name" value="Probable tRNA modification gtpase trme, domain 1"/>
    <property type="match status" value="1"/>
</dbReference>
<dbReference type="InterPro" id="IPR025867">
    <property type="entry name" value="MnmE_helical"/>
</dbReference>
<dbReference type="HAMAP" id="MF_00379">
    <property type="entry name" value="GTPase_MnmE"/>
    <property type="match status" value="1"/>
</dbReference>
<dbReference type="Pfam" id="PF01926">
    <property type="entry name" value="MMR_HSR1"/>
    <property type="match status" value="1"/>
</dbReference>
<feature type="domain" description="G" evidence="7">
    <location>
        <begin position="220"/>
        <end position="317"/>
    </location>
</feature>
<feature type="binding site" evidence="6">
    <location>
        <position position="121"/>
    </location>
    <ligand>
        <name>(6S)-5-formyl-5,6,7,8-tetrahydrofolate</name>
        <dbReference type="ChEBI" id="CHEBI:57457"/>
    </ligand>
</feature>
<feature type="binding site" evidence="6">
    <location>
        <position position="253"/>
    </location>
    <ligand>
        <name>Mg(2+)</name>
        <dbReference type="ChEBI" id="CHEBI:18420"/>
    </ligand>
</feature>
<feature type="binding site" evidence="6">
    <location>
        <position position="247"/>
    </location>
    <ligand>
        <name>K(+)</name>
        <dbReference type="ChEBI" id="CHEBI:29103"/>
    </ligand>
</feature>
<evidence type="ECO:0000256" key="6">
    <source>
        <dbReference type="HAMAP-Rule" id="MF_00379"/>
    </source>
</evidence>
<evidence type="ECO:0000313" key="11">
    <source>
        <dbReference type="Proteomes" id="UP001302249"/>
    </source>
</evidence>
<dbReference type="RefSeq" id="WP_313916037.1">
    <property type="nucleotide sequence ID" value="NZ_CP135076.1"/>
</dbReference>
<dbReference type="Gene3D" id="1.20.120.430">
    <property type="entry name" value="tRNA modification GTPase MnmE domain 2"/>
    <property type="match status" value="1"/>
</dbReference>
<reference evidence="10 11" key="1">
    <citation type="submission" date="2023-09" db="EMBL/GenBank/DDBJ databases">
        <authorList>
            <person name="Rey-Velasco X."/>
        </authorList>
    </citation>
    <scope>NUCLEOTIDE SEQUENCE [LARGE SCALE GENOMIC DNA]</scope>
    <source>
        <strain evidence="10 11">W311</strain>
    </source>
</reference>
<evidence type="ECO:0000313" key="10">
    <source>
        <dbReference type="EMBL" id="WNO54009.1"/>
    </source>
</evidence>
<feature type="binding site" evidence="6">
    <location>
        <position position="249"/>
    </location>
    <ligand>
        <name>K(+)</name>
        <dbReference type="ChEBI" id="CHEBI:29103"/>
    </ligand>
</feature>
<dbReference type="PANTHER" id="PTHR42714">
    <property type="entry name" value="TRNA MODIFICATION GTPASE GTPBP3"/>
    <property type="match status" value="1"/>
</dbReference>
<keyword evidence="6" id="KW-0963">Cytoplasm</keyword>
<feature type="binding site" evidence="6">
    <location>
        <position position="252"/>
    </location>
    <ligand>
        <name>K(+)</name>
        <dbReference type="ChEBI" id="CHEBI:29103"/>
    </ligand>
</feature>
<dbReference type="InterPro" id="IPR031168">
    <property type="entry name" value="G_TrmE"/>
</dbReference>
<keyword evidence="6" id="KW-0460">Magnesium</keyword>
<evidence type="ECO:0000256" key="2">
    <source>
        <dbReference type="ARBA" id="ARBA00022694"/>
    </source>
</evidence>
<feature type="binding site" evidence="6">
    <location>
        <position position="81"/>
    </location>
    <ligand>
        <name>(6S)-5-formyl-5,6,7,8-tetrahydrofolate</name>
        <dbReference type="ChEBI" id="CHEBI:57457"/>
    </ligand>
</feature>
<dbReference type="GO" id="GO:0016787">
    <property type="term" value="F:hydrolase activity"/>
    <property type="evidence" value="ECO:0007669"/>
    <property type="project" value="UniProtKB-KW"/>
</dbReference>
<feature type="binding site" evidence="6">
    <location>
        <position position="432"/>
    </location>
    <ligand>
        <name>(6S)-5-formyl-5,6,7,8-tetrahydrofolate</name>
        <dbReference type="ChEBI" id="CHEBI:57457"/>
    </ligand>
</feature>
<dbReference type="SUPFAM" id="SSF116878">
    <property type="entry name" value="TrmE connector domain"/>
    <property type="match status" value="1"/>
</dbReference>
<comment type="subunit">
    <text evidence="6">Homodimer. Heterotetramer of two MnmE and two MnmG subunits.</text>
</comment>
<feature type="binding site" evidence="6">
    <location>
        <position position="228"/>
    </location>
    <ligand>
        <name>K(+)</name>
        <dbReference type="ChEBI" id="CHEBI:29103"/>
    </ligand>
</feature>
<feature type="domain" description="GTP-binding protein TrmE N-terminal" evidence="8">
    <location>
        <begin position="3"/>
        <end position="121"/>
    </location>
</feature>
<comment type="subcellular location">
    <subcellularLocation>
        <location evidence="6">Cytoplasm</location>
    </subcellularLocation>
</comment>
<feature type="binding site" evidence="6">
    <location>
        <position position="20"/>
    </location>
    <ligand>
        <name>(6S)-5-formyl-5,6,7,8-tetrahydrofolate</name>
        <dbReference type="ChEBI" id="CHEBI:57457"/>
    </ligand>
</feature>
<evidence type="ECO:0000259" key="8">
    <source>
        <dbReference type="Pfam" id="PF10396"/>
    </source>
</evidence>
<keyword evidence="11" id="KW-1185">Reference proteome</keyword>
<dbReference type="Pfam" id="PF10396">
    <property type="entry name" value="TrmE_N"/>
    <property type="match status" value="1"/>
</dbReference>
<dbReference type="NCBIfam" id="TIGR00231">
    <property type="entry name" value="small_GTP"/>
    <property type="match status" value="1"/>
</dbReference>
<dbReference type="CDD" id="cd14858">
    <property type="entry name" value="TrmE_N"/>
    <property type="match status" value="1"/>
</dbReference>
<dbReference type="Gene3D" id="3.40.50.300">
    <property type="entry name" value="P-loop containing nucleotide triphosphate hydrolases"/>
    <property type="match status" value="1"/>
</dbReference>
<dbReference type="InterPro" id="IPR005225">
    <property type="entry name" value="Small_GTP-bd"/>
</dbReference>
<feature type="binding site" evidence="6">
    <location>
        <position position="232"/>
    </location>
    <ligand>
        <name>Mg(2+)</name>
        <dbReference type="ChEBI" id="CHEBI:18420"/>
    </ligand>
</feature>
<dbReference type="SUPFAM" id="SSF103025">
    <property type="entry name" value="Folate-binding domain"/>
    <property type="match status" value="1"/>
</dbReference>
<accession>A0ABZ0BCI5</accession>
<dbReference type="Pfam" id="PF12631">
    <property type="entry name" value="MnmE_helical"/>
    <property type="match status" value="1"/>
</dbReference>
<dbReference type="Proteomes" id="UP001302249">
    <property type="component" value="Chromosome"/>
</dbReference>
<feature type="binding site" evidence="6">
    <location>
        <begin position="247"/>
        <end position="253"/>
    </location>
    <ligand>
        <name>GTP</name>
        <dbReference type="ChEBI" id="CHEBI:37565"/>
    </ligand>
</feature>
<evidence type="ECO:0000256" key="5">
    <source>
        <dbReference type="ARBA" id="ARBA00023134"/>
    </source>
</evidence>
<feature type="binding site" evidence="6">
    <location>
        <begin position="272"/>
        <end position="275"/>
    </location>
    <ligand>
        <name>GTP</name>
        <dbReference type="ChEBI" id="CHEBI:37565"/>
    </ligand>
</feature>
<organism evidence="10 11">
    <name type="scientific">Stakelama saccharophila</name>
    <dbReference type="NCBI Taxonomy" id="3075605"/>
    <lineage>
        <taxon>Bacteria</taxon>
        <taxon>Pseudomonadati</taxon>
        <taxon>Pseudomonadota</taxon>
        <taxon>Alphaproteobacteria</taxon>
        <taxon>Sphingomonadales</taxon>
        <taxon>Sphingomonadaceae</taxon>
        <taxon>Stakelama</taxon>
    </lineage>
</organism>
<dbReference type="InterPro" id="IPR018948">
    <property type="entry name" value="GTP-bd_TrmE_N"/>
</dbReference>
<dbReference type="EMBL" id="CP135076">
    <property type="protein sequence ID" value="WNO54009.1"/>
    <property type="molecule type" value="Genomic_DNA"/>
</dbReference>
<dbReference type="PANTHER" id="PTHR42714:SF2">
    <property type="entry name" value="TRNA MODIFICATION GTPASE GTPBP3, MITOCHONDRIAL"/>
    <property type="match status" value="1"/>
</dbReference>
<keyword evidence="6" id="KW-0479">Metal-binding</keyword>
<dbReference type="InterPro" id="IPR004520">
    <property type="entry name" value="GTPase_MnmE"/>
</dbReference>
<evidence type="ECO:0000259" key="7">
    <source>
        <dbReference type="Pfam" id="PF01926"/>
    </source>
</evidence>
<keyword evidence="4 6" id="KW-0630">Potassium</keyword>
<evidence type="ECO:0000259" key="9">
    <source>
        <dbReference type="Pfam" id="PF12631"/>
    </source>
</evidence>
<dbReference type="EC" id="3.6.-.-" evidence="6"/>
<feature type="domain" description="MnmE helical" evidence="9">
    <location>
        <begin position="124"/>
        <end position="429"/>
    </location>
</feature>
<dbReference type="InterPro" id="IPR027266">
    <property type="entry name" value="TrmE/GcvT-like"/>
</dbReference>
<protein>
    <recommendedName>
        <fullName evidence="6">tRNA modification GTPase MnmE</fullName>
        <ecNumber evidence="6">3.6.-.-</ecNumber>
    </recommendedName>
</protein>
<comment type="cofactor">
    <cofactor evidence="6">
        <name>K(+)</name>
        <dbReference type="ChEBI" id="CHEBI:29103"/>
    </cofactor>
    <text evidence="6">Binds 1 potassium ion per subunit.</text>
</comment>
<dbReference type="CDD" id="cd04164">
    <property type="entry name" value="trmE"/>
    <property type="match status" value="1"/>
</dbReference>
<dbReference type="SUPFAM" id="SSF52540">
    <property type="entry name" value="P-loop containing nucleoside triphosphate hydrolases"/>
    <property type="match status" value="1"/>
</dbReference>
<keyword evidence="5 6" id="KW-0342">GTP-binding</keyword>
<comment type="similarity">
    <text evidence="1 6">Belongs to the TRAFAC class TrmE-Era-EngA-EngB-Septin-like GTPase superfamily. TrmE GTPase family.</text>
</comment>
<dbReference type="NCBIfam" id="NF003661">
    <property type="entry name" value="PRK05291.1-3"/>
    <property type="match status" value="1"/>
</dbReference>
<dbReference type="InterPro" id="IPR006073">
    <property type="entry name" value="GTP-bd"/>
</dbReference>
<name>A0ABZ0BCI5_9SPHN</name>
<keyword evidence="2 6" id="KW-0819">tRNA processing</keyword>
<evidence type="ECO:0000256" key="3">
    <source>
        <dbReference type="ARBA" id="ARBA00022741"/>
    </source>
</evidence>
<gene>
    <name evidence="6 10" type="primary">mnmE</name>
    <name evidence="6" type="synonym">trmE</name>
    <name evidence="10" type="ORF">RPR59_01750</name>
</gene>
<dbReference type="InterPro" id="IPR027417">
    <property type="entry name" value="P-loop_NTPase"/>
</dbReference>
<evidence type="ECO:0000256" key="1">
    <source>
        <dbReference type="ARBA" id="ARBA00011043"/>
    </source>
</evidence>
<keyword evidence="6 10" id="KW-0378">Hydrolase</keyword>
<dbReference type="InterPro" id="IPR027368">
    <property type="entry name" value="MnmE_dom2"/>
</dbReference>
<feature type="binding site" evidence="6">
    <location>
        <begin position="228"/>
        <end position="233"/>
    </location>
    <ligand>
        <name>GTP</name>
        <dbReference type="ChEBI" id="CHEBI:37565"/>
    </ligand>
</feature>
<evidence type="ECO:0000256" key="4">
    <source>
        <dbReference type="ARBA" id="ARBA00022958"/>
    </source>
</evidence>